<keyword evidence="1" id="KW-0175">Coiled coil</keyword>
<evidence type="ECO:0000313" key="4">
    <source>
        <dbReference type="Proteomes" id="UP000596742"/>
    </source>
</evidence>
<evidence type="ECO:0000256" key="1">
    <source>
        <dbReference type="SAM" id="Coils"/>
    </source>
</evidence>
<keyword evidence="4" id="KW-1185">Reference proteome</keyword>
<organism evidence="3 4">
    <name type="scientific">Mytilus galloprovincialis</name>
    <name type="common">Mediterranean mussel</name>
    <dbReference type="NCBI Taxonomy" id="29158"/>
    <lineage>
        <taxon>Eukaryota</taxon>
        <taxon>Metazoa</taxon>
        <taxon>Spiralia</taxon>
        <taxon>Lophotrochozoa</taxon>
        <taxon>Mollusca</taxon>
        <taxon>Bivalvia</taxon>
        <taxon>Autobranchia</taxon>
        <taxon>Pteriomorphia</taxon>
        <taxon>Mytilida</taxon>
        <taxon>Mytiloidea</taxon>
        <taxon>Mytilidae</taxon>
        <taxon>Mytilinae</taxon>
        <taxon>Mytilus</taxon>
    </lineage>
</organism>
<evidence type="ECO:0000313" key="3">
    <source>
        <dbReference type="EMBL" id="VDI52994.1"/>
    </source>
</evidence>
<keyword evidence="2" id="KW-0732">Signal</keyword>
<feature type="coiled-coil region" evidence="1">
    <location>
        <begin position="64"/>
        <end position="95"/>
    </location>
</feature>
<feature type="chain" id="PRO_5032612164" description="Cache domain-containing protein" evidence="2">
    <location>
        <begin position="19"/>
        <end position="269"/>
    </location>
</feature>
<sequence length="269" mass="30717">MDIFFILMMCVGSKSSVAADDSIQGNVLANQLKIIKEKIGVNFLQDQFDQFSYAQKADTGNETLKRIQSNLNTTLENLDRVLKNVKEKLVLVNKDSDTTGLQNCCDLPDNSLNYALKFQTKVDFKQACVTTPKIKTDNFKYPTDLISDIMKKAYQDNKNVLWQHYSTTEDKQAKIQLQNMSEKTLHNSSFGLQQRLSEEEYSYGFIIDGTGRVLMHPLLPNAAFVKSIEDPVLVDISVLERAPKAKLVIESMKRYEVPAIIRKHYLFWS</sequence>
<proteinExistence type="predicted"/>
<comment type="caution">
    <text evidence="3">The sequence shown here is derived from an EMBL/GenBank/DDBJ whole genome shotgun (WGS) entry which is preliminary data.</text>
</comment>
<gene>
    <name evidence="3" type="ORF">MGAL_10B017330</name>
</gene>
<dbReference type="EMBL" id="UYJE01007248">
    <property type="protein sequence ID" value="VDI52994.1"/>
    <property type="molecule type" value="Genomic_DNA"/>
</dbReference>
<name>A0A8B6FR35_MYTGA</name>
<reference evidence="3" key="1">
    <citation type="submission" date="2018-11" db="EMBL/GenBank/DDBJ databases">
        <authorList>
            <person name="Alioto T."/>
            <person name="Alioto T."/>
        </authorList>
    </citation>
    <scope>NUCLEOTIDE SEQUENCE</scope>
</reference>
<dbReference type="Proteomes" id="UP000596742">
    <property type="component" value="Unassembled WGS sequence"/>
</dbReference>
<evidence type="ECO:0008006" key="5">
    <source>
        <dbReference type="Google" id="ProtNLM"/>
    </source>
</evidence>
<dbReference type="OrthoDB" id="10048172at2759"/>
<protein>
    <recommendedName>
        <fullName evidence="5">Cache domain-containing protein</fullName>
    </recommendedName>
</protein>
<feature type="signal peptide" evidence="2">
    <location>
        <begin position="1"/>
        <end position="18"/>
    </location>
</feature>
<dbReference type="AlphaFoldDB" id="A0A8B6FR35"/>
<accession>A0A8B6FR35</accession>
<evidence type="ECO:0000256" key="2">
    <source>
        <dbReference type="SAM" id="SignalP"/>
    </source>
</evidence>